<evidence type="ECO:0000256" key="15">
    <source>
        <dbReference type="RuleBase" id="RU000461"/>
    </source>
</evidence>
<organism evidence="16">
    <name type="scientific">Oppiella nova</name>
    <dbReference type="NCBI Taxonomy" id="334625"/>
    <lineage>
        <taxon>Eukaryota</taxon>
        <taxon>Metazoa</taxon>
        <taxon>Ecdysozoa</taxon>
        <taxon>Arthropoda</taxon>
        <taxon>Chelicerata</taxon>
        <taxon>Arachnida</taxon>
        <taxon>Acari</taxon>
        <taxon>Acariformes</taxon>
        <taxon>Sarcoptiformes</taxon>
        <taxon>Oribatida</taxon>
        <taxon>Brachypylina</taxon>
        <taxon>Oppioidea</taxon>
        <taxon>Oppiidae</taxon>
        <taxon>Oppiella</taxon>
    </lineage>
</organism>
<dbReference type="InterPro" id="IPR001128">
    <property type="entry name" value="Cyt_P450"/>
</dbReference>
<dbReference type="GO" id="GO:0005789">
    <property type="term" value="C:endoplasmic reticulum membrane"/>
    <property type="evidence" value="ECO:0007669"/>
    <property type="project" value="UniProtKB-SubCell"/>
</dbReference>
<evidence type="ECO:0000256" key="10">
    <source>
        <dbReference type="ARBA" id="ARBA00023004"/>
    </source>
</evidence>
<dbReference type="Proteomes" id="UP000728032">
    <property type="component" value="Unassembled WGS sequence"/>
</dbReference>
<evidence type="ECO:0000256" key="7">
    <source>
        <dbReference type="ARBA" id="ARBA00022824"/>
    </source>
</evidence>
<gene>
    <name evidence="16" type="ORF">ONB1V03_LOCUS17269</name>
</gene>
<dbReference type="OrthoDB" id="2789670at2759"/>
<reference evidence="16" key="1">
    <citation type="submission" date="2020-11" db="EMBL/GenBank/DDBJ databases">
        <authorList>
            <person name="Tran Van P."/>
        </authorList>
    </citation>
    <scope>NUCLEOTIDE SEQUENCE</scope>
</reference>
<dbReference type="FunFam" id="1.10.630.10:FF:000042">
    <property type="entry name" value="Cytochrome P450"/>
    <property type="match status" value="1"/>
</dbReference>
<evidence type="ECO:0000256" key="1">
    <source>
        <dbReference type="ARBA" id="ARBA00001971"/>
    </source>
</evidence>
<dbReference type="InterPro" id="IPR036396">
    <property type="entry name" value="Cyt_P450_sf"/>
</dbReference>
<dbReference type="AlphaFoldDB" id="A0A7R9MIC7"/>
<comment type="similarity">
    <text evidence="4 15">Belongs to the cytochrome P450 family.</text>
</comment>
<dbReference type="Pfam" id="PF00067">
    <property type="entry name" value="p450"/>
    <property type="match status" value="1"/>
</dbReference>
<evidence type="ECO:0000256" key="9">
    <source>
        <dbReference type="ARBA" id="ARBA00023002"/>
    </source>
</evidence>
<evidence type="ECO:0000256" key="6">
    <source>
        <dbReference type="ARBA" id="ARBA00022723"/>
    </source>
</evidence>
<dbReference type="Gene3D" id="1.10.630.10">
    <property type="entry name" value="Cytochrome P450"/>
    <property type="match status" value="1"/>
</dbReference>
<evidence type="ECO:0000256" key="8">
    <source>
        <dbReference type="ARBA" id="ARBA00022848"/>
    </source>
</evidence>
<evidence type="ECO:0000256" key="5">
    <source>
        <dbReference type="ARBA" id="ARBA00022617"/>
    </source>
</evidence>
<dbReference type="CDD" id="cd11055">
    <property type="entry name" value="CYP3A-like"/>
    <property type="match status" value="1"/>
</dbReference>
<dbReference type="PANTHER" id="PTHR24302">
    <property type="entry name" value="CYTOCHROME P450 FAMILY 3"/>
    <property type="match status" value="1"/>
</dbReference>
<evidence type="ECO:0000256" key="4">
    <source>
        <dbReference type="ARBA" id="ARBA00010617"/>
    </source>
</evidence>
<dbReference type="EMBL" id="OC935861">
    <property type="protein sequence ID" value="CAD7660706.1"/>
    <property type="molecule type" value="Genomic_DNA"/>
</dbReference>
<dbReference type="GO" id="GO:0020037">
    <property type="term" value="F:heme binding"/>
    <property type="evidence" value="ECO:0007669"/>
    <property type="project" value="InterPro"/>
</dbReference>
<keyword evidence="8" id="KW-0492">Microsome</keyword>
<dbReference type="InterPro" id="IPR002401">
    <property type="entry name" value="Cyt_P450_E_grp-I"/>
</dbReference>
<evidence type="ECO:0000256" key="14">
    <source>
        <dbReference type="PIRSR" id="PIRSR602401-1"/>
    </source>
</evidence>
<keyword evidence="17" id="KW-1185">Reference proteome</keyword>
<dbReference type="InterPro" id="IPR017972">
    <property type="entry name" value="Cyt_P450_CS"/>
</dbReference>
<keyword evidence="12" id="KW-0472">Membrane</keyword>
<keyword evidence="7" id="KW-0256">Endoplasmic reticulum</keyword>
<dbReference type="PROSITE" id="PS00086">
    <property type="entry name" value="CYTOCHROME_P450"/>
    <property type="match status" value="1"/>
</dbReference>
<evidence type="ECO:0000256" key="13">
    <source>
        <dbReference type="ARBA" id="ARBA00043906"/>
    </source>
</evidence>
<evidence type="ECO:0000256" key="2">
    <source>
        <dbReference type="ARBA" id="ARBA00004174"/>
    </source>
</evidence>
<dbReference type="PANTHER" id="PTHR24302:SF15">
    <property type="entry name" value="FATTY-ACID PEROXYGENASE"/>
    <property type="match status" value="1"/>
</dbReference>
<dbReference type="GO" id="GO:0005506">
    <property type="term" value="F:iron ion binding"/>
    <property type="evidence" value="ECO:0007669"/>
    <property type="project" value="InterPro"/>
</dbReference>
<protein>
    <recommendedName>
        <fullName evidence="18">Cytochrome P450</fullName>
    </recommendedName>
</protein>
<sequence length="468" mass="53613">WERDLYVRNGKCFGVYELGKPVLYLSDPELIREVLVKDFHIFANRREFGAGSDHIIDRNIIQTRDSEWKRLRTGMSPTFTTGKLKRMTPLILECVDTMNDNIDKIIAKNNGQLSAPVDMKQITAAYVMEVVIQVAFGRKVSALIEPNNPIIVNARKMFSTSLVKFLTIMLAPNVAKTFKISPFDRKVTQFFRDLSLTLIDDRKRGLETGSPVKRADFLQLMLDSMRDNNEAIDGSDEYTDSKNAEKYREIQATDDMTDKSFTNDELISQCVLFLTVGYVSTANTLAMCLYSIAKHPDVQQKLYEEITKFMEQQSSADPYEAFHALKYMDAVIPETLRLFPSAIFLERVPNEDYELKGTGITIKKDHVVHIPTYAIHRDPDNFVDPEVFRPERFLSENIAHNPYTYLPFGAGPRNCIGMRLAQLEIKLALVNIFRRYVFYATEKPLELGVVVPGLMKPKSVDLRISKRF</sequence>
<accession>A0A7R9MIC7</accession>
<keyword evidence="9 15" id="KW-0560">Oxidoreductase</keyword>
<feature type="non-terminal residue" evidence="16">
    <location>
        <position position="468"/>
    </location>
</feature>
<comment type="subcellular location">
    <subcellularLocation>
        <location evidence="3">Endoplasmic reticulum membrane</location>
        <topology evidence="3">Peripheral membrane protein</topology>
    </subcellularLocation>
    <subcellularLocation>
        <location evidence="2">Microsome membrane</location>
        <topology evidence="2">Peripheral membrane protein</topology>
    </subcellularLocation>
</comment>
<keyword evidence="10 14" id="KW-0408">Iron</keyword>
<dbReference type="PRINTS" id="PR00463">
    <property type="entry name" value="EP450I"/>
</dbReference>
<proteinExistence type="inferred from homology"/>
<dbReference type="GO" id="GO:0016705">
    <property type="term" value="F:oxidoreductase activity, acting on paired donors, with incorporation or reduction of molecular oxygen"/>
    <property type="evidence" value="ECO:0007669"/>
    <property type="project" value="InterPro"/>
</dbReference>
<keyword evidence="11 15" id="KW-0503">Monooxygenase</keyword>
<evidence type="ECO:0000313" key="17">
    <source>
        <dbReference type="Proteomes" id="UP000728032"/>
    </source>
</evidence>
<evidence type="ECO:0008006" key="18">
    <source>
        <dbReference type="Google" id="ProtNLM"/>
    </source>
</evidence>
<name>A0A7R9MIC7_9ACAR</name>
<evidence type="ECO:0000256" key="11">
    <source>
        <dbReference type="ARBA" id="ARBA00023033"/>
    </source>
</evidence>
<dbReference type="EMBL" id="CAJPVJ010021036">
    <property type="protein sequence ID" value="CAG2177842.1"/>
    <property type="molecule type" value="Genomic_DNA"/>
</dbReference>
<keyword evidence="5 14" id="KW-0349">Heme</keyword>
<evidence type="ECO:0000256" key="3">
    <source>
        <dbReference type="ARBA" id="ARBA00004406"/>
    </source>
</evidence>
<dbReference type="InterPro" id="IPR050705">
    <property type="entry name" value="Cytochrome_P450_3A"/>
</dbReference>
<keyword evidence="6 14" id="KW-0479">Metal-binding</keyword>
<comment type="function">
    <text evidence="13">Cytochromes P450 are a group of heme-thiolate monooxygenases. They oxidize a variety of structurally unrelated compounds, including steroids, fatty acids, and xenobiotics.</text>
</comment>
<comment type="cofactor">
    <cofactor evidence="1 14">
        <name>heme</name>
        <dbReference type="ChEBI" id="CHEBI:30413"/>
    </cofactor>
</comment>
<dbReference type="GO" id="GO:0008395">
    <property type="term" value="F:steroid hydroxylase activity"/>
    <property type="evidence" value="ECO:0007669"/>
    <property type="project" value="TreeGrafter"/>
</dbReference>
<dbReference type="PRINTS" id="PR00385">
    <property type="entry name" value="P450"/>
</dbReference>
<feature type="binding site" description="axial binding residue" evidence="14">
    <location>
        <position position="415"/>
    </location>
    <ligand>
        <name>heme</name>
        <dbReference type="ChEBI" id="CHEBI:30413"/>
    </ligand>
    <ligandPart>
        <name>Fe</name>
        <dbReference type="ChEBI" id="CHEBI:18248"/>
    </ligandPart>
</feature>
<evidence type="ECO:0000313" key="16">
    <source>
        <dbReference type="EMBL" id="CAD7660706.1"/>
    </source>
</evidence>
<dbReference type="SUPFAM" id="SSF48264">
    <property type="entry name" value="Cytochrome P450"/>
    <property type="match status" value="1"/>
</dbReference>
<evidence type="ECO:0000256" key="12">
    <source>
        <dbReference type="ARBA" id="ARBA00023136"/>
    </source>
</evidence>